<gene>
    <name evidence="2" type="ORF">CVT26_014581</name>
</gene>
<accession>A0A409VVK4</accession>
<evidence type="ECO:0008006" key="4">
    <source>
        <dbReference type="Google" id="ProtNLM"/>
    </source>
</evidence>
<dbReference type="AlphaFoldDB" id="A0A409VVK4"/>
<dbReference type="EMBL" id="NHYE01005546">
    <property type="protein sequence ID" value="PPQ70296.1"/>
    <property type="molecule type" value="Genomic_DNA"/>
</dbReference>
<name>A0A409VVK4_9AGAR</name>
<keyword evidence="1" id="KW-0560">Oxidoreductase</keyword>
<evidence type="ECO:0000313" key="2">
    <source>
        <dbReference type="EMBL" id="PPQ70296.1"/>
    </source>
</evidence>
<dbReference type="PANTHER" id="PTHR47534">
    <property type="entry name" value="YALI0E05731P"/>
    <property type="match status" value="1"/>
</dbReference>
<proteinExistence type="predicted"/>
<dbReference type="GO" id="GO:0016491">
    <property type="term" value="F:oxidoreductase activity"/>
    <property type="evidence" value="ECO:0007669"/>
    <property type="project" value="UniProtKB-KW"/>
</dbReference>
<reference evidence="2 3" key="1">
    <citation type="journal article" date="2018" name="Evol. Lett.">
        <title>Horizontal gene cluster transfer increased hallucinogenic mushroom diversity.</title>
        <authorList>
            <person name="Reynolds H.T."/>
            <person name="Vijayakumar V."/>
            <person name="Gluck-Thaler E."/>
            <person name="Korotkin H.B."/>
            <person name="Matheny P.B."/>
            <person name="Slot J.C."/>
        </authorList>
    </citation>
    <scope>NUCLEOTIDE SEQUENCE [LARGE SCALE GENOMIC DNA]</scope>
    <source>
        <strain evidence="2 3">SRW20</strain>
    </source>
</reference>
<organism evidence="2 3">
    <name type="scientific">Gymnopilus dilepis</name>
    <dbReference type="NCBI Taxonomy" id="231916"/>
    <lineage>
        <taxon>Eukaryota</taxon>
        <taxon>Fungi</taxon>
        <taxon>Dikarya</taxon>
        <taxon>Basidiomycota</taxon>
        <taxon>Agaricomycotina</taxon>
        <taxon>Agaricomycetes</taxon>
        <taxon>Agaricomycetidae</taxon>
        <taxon>Agaricales</taxon>
        <taxon>Agaricineae</taxon>
        <taxon>Hymenogastraceae</taxon>
        <taxon>Gymnopilus</taxon>
    </lineage>
</organism>
<dbReference type="InParanoid" id="A0A409VVK4"/>
<dbReference type="PANTHER" id="PTHR47534:SF3">
    <property type="entry name" value="ALCOHOL DEHYDROGENASE-LIKE C-TERMINAL DOMAIN-CONTAINING PROTEIN"/>
    <property type="match status" value="1"/>
</dbReference>
<keyword evidence="3" id="KW-1185">Reference proteome</keyword>
<dbReference type="SUPFAM" id="SSF51735">
    <property type="entry name" value="NAD(P)-binding Rossmann-fold domains"/>
    <property type="match status" value="1"/>
</dbReference>
<dbReference type="OrthoDB" id="2898509at2759"/>
<dbReference type="Gene3D" id="3.40.50.720">
    <property type="entry name" value="NAD(P)-binding Rossmann-like Domain"/>
    <property type="match status" value="1"/>
</dbReference>
<dbReference type="InterPro" id="IPR036291">
    <property type="entry name" value="NAD(P)-bd_dom_sf"/>
</dbReference>
<protein>
    <recommendedName>
        <fullName evidence="4">Ketoreductase (KR) domain-containing protein</fullName>
    </recommendedName>
</protein>
<dbReference type="Pfam" id="PF00106">
    <property type="entry name" value="adh_short"/>
    <property type="match status" value="1"/>
</dbReference>
<comment type="caution">
    <text evidence="2">The sequence shown here is derived from an EMBL/GenBank/DDBJ whole genome shotgun (WGS) entry which is preliminary data.</text>
</comment>
<evidence type="ECO:0000256" key="1">
    <source>
        <dbReference type="ARBA" id="ARBA00023002"/>
    </source>
</evidence>
<dbReference type="Proteomes" id="UP000284706">
    <property type="component" value="Unassembled WGS sequence"/>
</dbReference>
<dbReference type="STRING" id="231916.A0A409VVK4"/>
<sequence length="308" mass="33902">MPSLSVARASNAAFHPSFVPVMVITGATSGIGKAMTDIIARQLNGRIHIVLVARNKAAADKIIASLPPAQPSDQGATYEFIPCDLTLMKNVHALAKDLSARLPKINYLVHSAGVFGLRGREDTEEGIDRKLASRYYARFVLTYDLLPLLHKAKDLGEPASVLSILGAGMGPEVIVDDLGLKKNYGGLKAMLQSLSYNDLMVAEFARREPDIAFTHIYPGNVDTEALIFSNPIARFFSLFLRPLIWLITVTPEECAQYMVFALLDAEKGVYRRSKKGDDIGMKAFPKAKDAQRLLWEHSLEETGVESWL</sequence>
<evidence type="ECO:0000313" key="3">
    <source>
        <dbReference type="Proteomes" id="UP000284706"/>
    </source>
</evidence>
<dbReference type="InterPro" id="IPR002347">
    <property type="entry name" value="SDR_fam"/>
</dbReference>
<dbReference type="PRINTS" id="PR00081">
    <property type="entry name" value="GDHRDH"/>
</dbReference>
<dbReference type="InterPro" id="IPR052228">
    <property type="entry name" value="Sec_Metab_Biosynth_Oxidored"/>
</dbReference>